<dbReference type="Pfam" id="PF00583">
    <property type="entry name" value="Acetyltransf_1"/>
    <property type="match status" value="1"/>
</dbReference>
<accession>A0ABV6QEM0</accession>
<sequence length="131" mass="14295">MEIRVRFEVDDVELSALHALAFGSGVQVQPWGARLERHALTWIGAFSDDRLVGFVQVCWDGGAHAFVLDTAVHPDHGRQGIGVRLVRAATDEARAAGCEWLHVDFEPHLAGFYLDACGFSPTDAGLLELRG</sequence>
<dbReference type="EC" id="2.3.-.-" evidence="2"/>
<dbReference type="CDD" id="cd04301">
    <property type="entry name" value="NAT_SF"/>
    <property type="match status" value="1"/>
</dbReference>
<keyword evidence="3" id="KW-1185">Reference proteome</keyword>
<gene>
    <name evidence="2" type="ORF">ACFFGN_03360</name>
</gene>
<dbReference type="GO" id="GO:0016746">
    <property type="term" value="F:acyltransferase activity"/>
    <property type="evidence" value="ECO:0007669"/>
    <property type="project" value="UniProtKB-KW"/>
</dbReference>
<evidence type="ECO:0000313" key="3">
    <source>
        <dbReference type="Proteomes" id="UP001589890"/>
    </source>
</evidence>
<evidence type="ECO:0000313" key="2">
    <source>
        <dbReference type="EMBL" id="MFC0623083.1"/>
    </source>
</evidence>
<name>A0ABV6QEM0_9ACTN</name>
<dbReference type="EMBL" id="JBHLTC010000002">
    <property type="protein sequence ID" value="MFC0623083.1"/>
    <property type="molecule type" value="Genomic_DNA"/>
</dbReference>
<reference evidence="2 3" key="1">
    <citation type="submission" date="2024-09" db="EMBL/GenBank/DDBJ databases">
        <authorList>
            <person name="Sun Q."/>
            <person name="Mori K."/>
        </authorList>
    </citation>
    <scope>NUCLEOTIDE SEQUENCE [LARGE SCALE GENOMIC DNA]</scope>
    <source>
        <strain evidence="2 3">CGMCC 1.15906</strain>
    </source>
</reference>
<dbReference type="Proteomes" id="UP001589890">
    <property type="component" value="Unassembled WGS sequence"/>
</dbReference>
<evidence type="ECO:0000259" key="1">
    <source>
        <dbReference type="PROSITE" id="PS51186"/>
    </source>
</evidence>
<comment type="caution">
    <text evidence="2">The sequence shown here is derived from an EMBL/GenBank/DDBJ whole genome shotgun (WGS) entry which is preliminary data.</text>
</comment>
<dbReference type="RefSeq" id="WP_380043773.1">
    <property type="nucleotide sequence ID" value="NZ_JBHLTC010000002.1"/>
</dbReference>
<dbReference type="InterPro" id="IPR016181">
    <property type="entry name" value="Acyl_CoA_acyltransferase"/>
</dbReference>
<keyword evidence="2" id="KW-0808">Transferase</keyword>
<proteinExistence type="predicted"/>
<protein>
    <submittedName>
        <fullName evidence="2">GNAT family N-acetyltransferase</fullName>
        <ecNumber evidence="2">2.3.-.-</ecNumber>
    </submittedName>
</protein>
<dbReference type="Gene3D" id="3.40.630.30">
    <property type="match status" value="1"/>
</dbReference>
<dbReference type="PROSITE" id="PS51186">
    <property type="entry name" value="GNAT"/>
    <property type="match status" value="1"/>
</dbReference>
<dbReference type="SUPFAM" id="SSF55729">
    <property type="entry name" value="Acyl-CoA N-acyltransferases (Nat)"/>
    <property type="match status" value="1"/>
</dbReference>
<organism evidence="2 3">
    <name type="scientific">Kribbella deserti</name>
    <dbReference type="NCBI Taxonomy" id="1926257"/>
    <lineage>
        <taxon>Bacteria</taxon>
        <taxon>Bacillati</taxon>
        <taxon>Actinomycetota</taxon>
        <taxon>Actinomycetes</taxon>
        <taxon>Propionibacteriales</taxon>
        <taxon>Kribbellaceae</taxon>
        <taxon>Kribbella</taxon>
    </lineage>
</organism>
<keyword evidence="2" id="KW-0012">Acyltransferase</keyword>
<dbReference type="InterPro" id="IPR000182">
    <property type="entry name" value="GNAT_dom"/>
</dbReference>
<feature type="domain" description="N-acetyltransferase" evidence="1">
    <location>
        <begin position="1"/>
        <end position="131"/>
    </location>
</feature>